<dbReference type="InterPro" id="IPR035923">
    <property type="entry name" value="TT1751-like_sf"/>
</dbReference>
<evidence type="ECO:0000313" key="3">
    <source>
        <dbReference type="Proteomes" id="UP000223913"/>
    </source>
</evidence>
<dbReference type="Pfam" id="PF03625">
    <property type="entry name" value="DUF302"/>
    <property type="match status" value="2"/>
</dbReference>
<feature type="domain" description="DUF302" evidence="1">
    <location>
        <begin position="97"/>
        <end position="155"/>
    </location>
</feature>
<dbReference type="InterPro" id="IPR005180">
    <property type="entry name" value="DUF302"/>
</dbReference>
<dbReference type="Gene3D" id="3.30.310.70">
    <property type="entry name" value="TT1751-like domain"/>
    <property type="match status" value="2"/>
</dbReference>
<dbReference type="PANTHER" id="PTHR38342:SF2">
    <property type="entry name" value="INNER MEMBRANE OR EXPORTED"/>
    <property type="match status" value="1"/>
</dbReference>
<dbReference type="PANTHER" id="PTHR38342">
    <property type="entry name" value="SLR5037 PROTEIN"/>
    <property type="match status" value="1"/>
</dbReference>
<gene>
    <name evidence="2" type="ORF">CRP01_29335</name>
</gene>
<reference evidence="2 3" key="1">
    <citation type="submission" date="2017-10" db="EMBL/GenBank/DDBJ databases">
        <title>The draft genome sequence of Lewinella nigricans NBRC 102662.</title>
        <authorList>
            <person name="Wang K."/>
        </authorList>
    </citation>
    <scope>NUCLEOTIDE SEQUENCE [LARGE SCALE GENOMIC DNA]</scope>
    <source>
        <strain evidence="2 3">NBRC 102662</strain>
    </source>
</reference>
<keyword evidence="3" id="KW-1185">Reference proteome</keyword>
<evidence type="ECO:0000313" key="2">
    <source>
        <dbReference type="EMBL" id="PHN02912.1"/>
    </source>
</evidence>
<evidence type="ECO:0000259" key="1">
    <source>
        <dbReference type="Pfam" id="PF03625"/>
    </source>
</evidence>
<name>A0A2D0N2Z0_FLAN2</name>
<dbReference type="SUPFAM" id="SSF103247">
    <property type="entry name" value="TT1751-like"/>
    <property type="match status" value="2"/>
</dbReference>
<organism evidence="2 3">
    <name type="scientific">Flavilitoribacter nigricans (strain ATCC 23147 / DSM 23189 / NBRC 102662 / NCIMB 1420 / SS-2)</name>
    <name type="common">Lewinella nigricans</name>
    <dbReference type="NCBI Taxonomy" id="1122177"/>
    <lineage>
        <taxon>Bacteria</taxon>
        <taxon>Pseudomonadati</taxon>
        <taxon>Bacteroidota</taxon>
        <taxon>Saprospiria</taxon>
        <taxon>Saprospirales</taxon>
        <taxon>Lewinellaceae</taxon>
        <taxon>Flavilitoribacter</taxon>
    </lineage>
</organism>
<dbReference type="CDD" id="cd14797">
    <property type="entry name" value="DUF302"/>
    <property type="match status" value="2"/>
</dbReference>
<dbReference type="OrthoDB" id="9799367at2"/>
<accession>A0A2D0N2Z0</accession>
<proteinExistence type="predicted"/>
<dbReference type="AlphaFoldDB" id="A0A2D0N2Z0"/>
<dbReference type="Proteomes" id="UP000223913">
    <property type="component" value="Unassembled WGS sequence"/>
</dbReference>
<protein>
    <recommendedName>
        <fullName evidence="1">DUF302 domain-containing protein</fullName>
    </recommendedName>
</protein>
<dbReference type="EMBL" id="PDUD01000035">
    <property type="protein sequence ID" value="PHN02912.1"/>
    <property type="molecule type" value="Genomic_DNA"/>
</dbReference>
<feature type="domain" description="DUF302" evidence="1">
    <location>
        <begin position="235"/>
        <end position="294"/>
    </location>
</feature>
<sequence length="330" mass="35847">MGGGFFQEDRPFVLWRVFQRSPIIFESNNLHQMNYLSVIGCMLFAALFFQTCDDVPHPTQPETALIKVENEASVADVYAAVKANIEGKGLNVVAEVNHGQAAANVGINLRPTRLIIFGNPEVGTKLMQAEQRIGIDLPLKMLVYEAVDGETITAYYNGSYLADNYNIDDLEAVEDGIDGALAMISGNDSEGPDVYVGQKKINSLQTVESSSGVEATYTKVKQAVLDRSFSVIAEVDHSAAAANVGLELRPTRLIIFGKPEGGSLLMQSNQEIGIELPLKILVWEDAAGNTQMGYYTGTYLAKRYDIKDQDNVVENIDNALSAITAEAAGE</sequence>
<comment type="caution">
    <text evidence="2">The sequence shown here is derived from an EMBL/GenBank/DDBJ whole genome shotgun (WGS) entry which is preliminary data.</text>
</comment>